<reference evidence="3" key="1">
    <citation type="journal article" date="2012" name="PLoS Genet.">
        <title>The genomes of the fungal plant pathogens Cladosporium fulvum and Dothistroma septosporum reveal adaptation to different hosts and lifestyles but also signatures of common ancestry.</title>
        <authorList>
            <person name="de Wit P.J.G.M."/>
            <person name="van der Burgt A."/>
            <person name="Oekmen B."/>
            <person name="Stergiopoulos I."/>
            <person name="Abd-Elsalam K.A."/>
            <person name="Aerts A.L."/>
            <person name="Bahkali A.H."/>
            <person name="Beenen H.G."/>
            <person name="Chettri P."/>
            <person name="Cox M.P."/>
            <person name="Datema E."/>
            <person name="de Vries R.P."/>
            <person name="Dhillon B."/>
            <person name="Ganley A.R."/>
            <person name="Griffiths S.A."/>
            <person name="Guo Y."/>
            <person name="Hamelin R.C."/>
            <person name="Henrissat B."/>
            <person name="Kabir M.S."/>
            <person name="Jashni M.K."/>
            <person name="Kema G."/>
            <person name="Klaubauf S."/>
            <person name="Lapidus A."/>
            <person name="Levasseur A."/>
            <person name="Lindquist E."/>
            <person name="Mehrabi R."/>
            <person name="Ohm R.A."/>
            <person name="Owen T.J."/>
            <person name="Salamov A."/>
            <person name="Schwelm A."/>
            <person name="Schijlen E."/>
            <person name="Sun H."/>
            <person name="van den Burg H.A."/>
            <person name="van Ham R.C.H.J."/>
            <person name="Zhang S."/>
            <person name="Goodwin S.B."/>
            <person name="Grigoriev I.V."/>
            <person name="Collemare J."/>
            <person name="Bradshaw R.E."/>
        </authorList>
    </citation>
    <scope>NUCLEOTIDE SEQUENCE [LARGE SCALE GENOMIC DNA]</scope>
    <source>
        <strain evidence="3">NZE10 / CBS 128990</strain>
    </source>
</reference>
<dbReference type="HOGENOM" id="CLU_156026_3_1_1"/>
<dbReference type="EMBL" id="KB446536">
    <property type="protein sequence ID" value="EME47802.1"/>
    <property type="molecule type" value="Genomic_DNA"/>
</dbReference>
<dbReference type="SUPFAM" id="SSF54897">
    <property type="entry name" value="Protease propeptides/inhibitors"/>
    <property type="match status" value="1"/>
</dbReference>
<proteinExistence type="inferred from homology"/>
<dbReference type="InterPro" id="IPR037045">
    <property type="entry name" value="S8pro/Inhibitor_I9_sf"/>
</dbReference>
<reference evidence="2 3" key="2">
    <citation type="journal article" date="2012" name="PLoS Pathog.">
        <title>Diverse lifestyles and strategies of plant pathogenesis encoded in the genomes of eighteen Dothideomycetes fungi.</title>
        <authorList>
            <person name="Ohm R.A."/>
            <person name="Feau N."/>
            <person name="Henrissat B."/>
            <person name="Schoch C.L."/>
            <person name="Horwitz B.A."/>
            <person name="Barry K.W."/>
            <person name="Condon B.J."/>
            <person name="Copeland A.C."/>
            <person name="Dhillon B."/>
            <person name="Glaser F."/>
            <person name="Hesse C.N."/>
            <person name="Kosti I."/>
            <person name="LaButti K."/>
            <person name="Lindquist E.A."/>
            <person name="Lucas S."/>
            <person name="Salamov A.A."/>
            <person name="Bradshaw R.E."/>
            <person name="Ciuffetti L."/>
            <person name="Hamelin R.C."/>
            <person name="Kema G.H.J."/>
            <person name="Lawrence C."/>
            <person name="Scott J.A."/>
            <person name="Spatafora J.W."/>
            <person name="Turgeon B.G."/>
            <person name="de Wit P.J.G.M."/>
            <person name="Zhong S."/>
            <person name="Goodwin S.B."/>
            <person name="Grigoriev I.V."/>
        </authorList>
    </citation>
    <scope>NUCLEOTIDE SEQUENCE [LARGE SCALE GENOMIC DNA]</scope>
    <source>
        <strain evidence="3">NZE10 / CBS 128990</strain>
    </source>
</reference>
<dbReference type="GO" id="GO:0042144">
    <property type="term" value="P:vacuole fusion, non-autophagic"/>
    <property type="evidence" value="ECO:0007669"/>
    <property type="project" value="TreeGrafter"/>
</dbReference>
<organism evidence="2 3">
    <name type="scientific">Dothistroma septosporum (strain NZE10 / CBS 128990)</name>
    <name type="common">Red band needle blight fungus</name>
    <name type="synonym">Mycosphaerella pini</name>
    <dbReference type="NCBI Taxonomy" id="675120"/>
    <lineage>
        <taxon>Eukaryota</taxon>
        <taxon>Fungi</taxon>
        <taxon>Dikarya</taxon>
        <taxon>Ascomycota</taxon>
        <taxon>Pezizomycotina</taxon>
        <taxon>Dothideomycetes</taxon>
        <taxon>Dothideomycetidae</taxon>
        <taxon>Mycosphaerellales</taxon>
        <taxon>Mycosphaerellaceae</taxon>
        <taxon>Dothistroma</taxon>
    </lineage>
</organism>
<name>N1PWL1_DOTSN</name>
<evidence type="ECO:0000313" key="3">
    <source>
        <dbReference type="Proteomes" id="UP000016933"/>
    </source>
</evidence>
<dbReference type="OMA" id="MYFNVTM"/>
<dbReference type="STRING" id="675120.N1PWL1"/>
<evidence type="ECO:0000313" key="2">
    <source>
        <dbReference type="EMBL" id="EME47802.1"/>
    </source>
</evidence>
<dbReference type="AlphaFoldDB" id="N1PWL1"/>
<protein>
    <submittedName>
        <fullName evidence="2">Uncharacterized protein</fullName>
    </submittedName>
</protein>
<evidence type="ECO:0000256" key="1">
    <source>
        <dbReference type="ARBA" id="ARBA00038069"/>
    </source>
</evidence>
<dbReference type="Proteomes" id="UP000016933">
    <property type="component" value="Unassembled WGS sequence"/>
</dbReference>
<gene>
    <name evidence="2" type="ORF">DOTSEDRAFT_60196</name>
</gene>
<sequence>MPAINVSLKDKNGDASKLEEAKKQVTEQGGKITNEFTLIKGFTAEFPADKVHTLSSNEHINVENDGKVTTQ</sequence>
<dbReference type="GO" id="GO:0004866">
    <property type="term" value="F:endopeptidase inhibitor activity"/>
    <property type="evidence" value="ECO:0007669"/>
    <property type="project" value="TreeGrafter"/>
</dbReference>
<dbReference type="Gene3D" id="3.30.70.80">
    <property type="entry name" value="Peptidase S8 propeptide/proteinase inhibitor I9"/>
    <property type="match status" value="1"/>
</dbReference>
<dbReference type="OrthoDB" id="416253at2759"/>
<keyword evidence="3" id="KW-1185">Reference proteome</keyword>
<dbReference type="PANTHER" id="PTHR28288:SF2">
    <property type="entry name" value="PROTEASE B INHIBITOR 2"/>
    <property type="match status" value="1"/>
</dbReference>
<dbReference type="InterPro" id="IPR052471">
    <property type="entry name" value="PBI_I9"/>
</dbReference>
<dbReference type="eggNOG" id="ENOG502SBW1">
    <property type="taxonomic scope" value="Eukaryota"/>
</dbReference>
<accession>N1PWL1</accession>
<dbReference type="FunFam" id="3.30.70.80:FF:000005">
    <property type="entry name" value="Proteinase inhibitor I2B"/>
    <property type="match status" value="1"/>
</dbReference>
<dbReference type="PANTHER" id="PTHR28288">
    <property type="entry name" value="PROTEASE B INHIBITOR 2"/>
    <property type="match status" value="1"/>
</dbReference>
<comment type="similarity">
    <text evidence="1">Belongs to the protease inhibitor I9 family.</text>
</comment>